<reference evidence="2" key="1">
    <citation type="submission" date="2017-12" db="EMBL/GenBank/DDBJ databases">
        <title>Genomic analysis of Paracoccus sp. CBA4604.</title>
        <authorList>
            <person name="Roh S.W."/>
            <person name="Kim J.Y."/>
            <person name="Kim J.S."/>
        </authorList>
    </citation>
    <scope>NUCLEOTIDE SEQUENCE [LARGE SCALE GENOMIC DNA]</scope>
    <source>
        <strain evidence="2">CBA4604</strain>
    </source>
</reference>
<dbReference type="EMBL" id="CP025583">
    <property type="protein sequence ID" value="AUM74663.1"/>
    <property type="molecule type" value="Genomic_DNA"/>
</dbReference>
<dbReference type="SUPFAM" id="SSF102400">
    <property type="entry name" value="DNA polymerase III chi subunit"/>
    <property type="match status" value="1"/>
</dbReference>
<gene>
    <name evidence="1" type="ORF">CYR75_10560</name>
</gene>
<dbReference type="GO" id="GO:0003677">
    <property type="term" value="F:DNA binding"/>
    <property type="evidence" value="ECO:0007669"/>
    <property type="project" value="InterPro"/>
</dbReference>
<dbReference type="PANTHER" id="PTHR38767">
    <property type="entry name" value="DNA POLYMERASE III SUBUNIT CHI"/>
    <property type="match status" value="1"/>
</dbReference>
<dbReference type="GO" id="GO:0032298">
    <property type="term" value="P:positive regulation of DNA-templated DNA replication initiation"/>
    <property type="evidence" value="ECO:0007669"/>
    <property type="project" value="TreeGrafter"/>
</dbReference>
<dbReference type="AlphaFoldDB" id="A0A2K9MGB7"/>
<name>A0A2K9MGB7_9RHOB</name>
<dbReference type="Proteomes" id="UP000234882">
    <property type="component" value="Chromosome"/>
</dbReference>
<sequence length="150" mass="16106">MGKALFYHLTRSDARGLLPNLLGKALAAGWRVELRAPDPARLQALDEELWLLDGFLPHGMAGGAHDARQPVLLRPADAPPAANAPDCLMTLDGAAVDPAEAVALSRLCIIFDGNDAAAVETARAQWRLLTKGGVEAEYWSEADGRWQKKA</sequence>
<dbReference type="OrthoDB" id="9795973at2"/>
<dbReference type="KEGG" id="paru:CYR75_10560"/>
<dbReference type="NCBIfam" id="NF004347">
    <property type="entry name" value="PRK05728.1-4"/>
    <property type="match status" value="1"/>
</dbReference>
<dbReference type="InterPro" id="IPR036768">
    <property type="entry name" value="PolIII_chi_sf"/>
</dbReference>
<dbReference type="GO" id="GO:0003887">
    <property type="term" value="F:DNA-directed DNA polymerase activity"/>
    <property type="evidence" value="ECO:0007669"/>
    <property type="project" value="InterPro"/>
</dbReference>
<dbReference type="PANTHER" id="PTHR38767:SF1">
    <property type="entry name" value="DNA POLYMERASE III SUBUNIT CHI"/>
    <property type="match status" value="1"/>
</dbReference>
<protein>
    <submittedName>
        <fullName evidence="1">DNA polymerase III subunit chi</fullName>
    </submittedName>
</protein>
<dbReference type="Pfam" id="PF04364">
    <property type="entry name" value="DNA_pol3_chi"/>
    <property type="match status" value="1"/>
</dbReference>
<organism evidence="1 2">
    <name type="scientific">Paracoccus jeotgali</name>
    <dbReference type="NCBI Taxonomy" id="2065379"/>
    <lineage>
        <taxon>Bacteria</taxon>
        <taxon>Pseudomonadati</taxon>
        <taxon>Pseudomonadota</taxon>
        <taxon>Alphaproteobacteria</taxon>
        <taxon>Rhodobacterales</taxon>
        <taxon>Paracoccaceae</taxon>
        <taxon>Paracoccus</taxon>
    </lineage>
</organism>
<dbReference type="Gene3D" id="3.40.50.10110">
    <property type="entry name" value="DNA polymerase III subunit chi"/>
    <property type="match status" value="1"/>
</dbReference>
<keyword evidence="2" id="KW-1185">Reference proteome</keyword>
<proteinExistence type="predicted"/>
<accession>A0A2K9MGB7</accession>
<evidence type="ECO:0000313" key="1">
    <source>
        <dbReference type="EMBL" id="AUM74663.1"/>
    </source>
</evidence>
<dbReference type="GO" id="GO:0006260">
    <property type="term" value="P:DNA replication"/>
    <property type="evidence" value="ECO:0007669"/>
    <property type="project" value="InterPro"/>
</dbReference>
<dbReference type="RefSeq" id="WP_101500008.1">
    <property type="nucleotide sequence ID" value="NZ_CP025583.1"/>
</dbReference>
<evidence type="ECO:0000313" key="2">
    <source>
        <dbReference type="Proteomes" id="UP000234882"/>
    </source>
</evidence>
<dbReference type="InterPro" id="IPR007459">
    <property type="entry name" value="DNA_pol3_chi"/>
</dbReference>